<name>A0A1M5GW58_9BACT</name>
<evidence type="ECO:0000313" key="4">
    <source>
        <dbReference type="Proteomes" id="UP000184368"/>
    </source>
</evidence>
<dbReference type="OrthoDB" id="621743at2"/>
<dbReference type="SUPFAM" id="SSF101898">
    <property type="entry name" value="NHL repeat"/>
    <property type="match status" value="1"/>
</dbReference>
<dbReference type="NCBIfam" id="TIGR04183">
    <property type="entry name" value="Por_Secre_tail"/>
    <property type="match status" value="1"/>
</dbReference>
<dbReference type="InterPro" id="IPR026444">
    <property type="entry name" value="Secre_tail"/>
</dbReference>
<accession>A0A1M5GW58</accession>
<keyword evidence="4" id="KW-1185">Reference proteome</keyword>
<sequence length="410" mass="45048">MKRALLSAIFSVAACCALFDAQAQKDQFAYAITGVDRQSGDWSKIRRFDFRSGTYTDFLFDGASVQLEAFDAQTKQPYVAVAQKAGQQVYSQPFVTGVAAMAYDKPHQRLYFTPMFVGQLRYLDLRTNKLFYITDQLLMTHDLRQPDGGKVVTRMVITPDGVGYAITNDGAHMARFTSGKKPAIEQMGGLIDAPENKNISIHSACTGYGGDMIADDAGNLYIITARNHVFKVTPANRLATYLGSISGLPEKFTVNGAVVDDEGRLLVSSGVDESDYYRVDPQSWKATPSNGNNVFRSSDLANSNYLQVKPAPATLTSIKTPASRATRNIQLYPNPATGGAITLQFHKVAPGDYNIDLVDVLGRPVQSRRISIAFEGQTQTLTLPHAKAVYLVRVTDRNRKLAHEEKLVVQ</sequence>
<dbReference type="Proteomes" id="UP000184368">
    <property type="component" value="Unassembled WGS sequence"/>
</dbReference>
<dbReference type="RefSeq" id="WP_073046672.1">
    <property type="nucleotide sequence ID" value="NZ_FQUO01000017.1"/>
</dbReference>
<organism evidence="3 4">
    <name type="scientific">Cnuella takakiae</name>
    <dbReference type="NCBI Taxonomy" id="1302690"/>
    <lineage>
        <taxon>Bacteria</taxon>
        <taxon>Pseudomonadati</taxon>
        <taxon>Bacteroidota</taxon>
        <taxon>Chitinophagia</taxon>
        <taxon>Chitinophagales</taxon>
        <taxon>Chitinophagaceae</taxon>
        <taxon>Cnuella</taxon>
    </lineage>
</organism>
<evidence type="ECO:0000313" key="3">
    <source>
        <dbReference type="EMBL" id="SHG07961.1"/>
    </source>
</evidence>
<reference evidence="3 4" key="1">
    <citation type="submission" date="2016-11" db="EMBL/GenBank/DDBJ databases">
        <authorList>
            <person name="Jaros S."/>
            <person name="Januszkiewicz K."/>
            <person name="Wedrychowicz H."/>
        </authorList>
    </citation>
    <scope>NUCLEOTIDE SEQUENCE [LARGE SCALE GENOMIC DNA]</scope>
    <source>
        <strain evidence="3 4">DSM 26897</strain>
    </source>
</reference>
<proteinExistence type="predicted"/>
<feature type="signal peptide" evidence="1">
    <location>
        <begin position="1"/>
        <end position="23"/>
    </location>
</feature>
<keyword evidence="1" id="KW-0732">Signal</keyword>
<protein>
    <submittedName>
        <fullName evidence="3">Por secretion system C-terminal sorting domain-containing protein</fullName>
    </submittedName>
</protein>
<dbReference type="EMBL" id="FQUO01000017">
    <property type="protein sequence ID" value="SHG07961.1"/>
    <property type="molecule type" value="Genomic_DNA"/>
</dbReference>
<feature type="chain" id="PRO_5012319005" evidence="1">
    <location>
        <begin position="24"/>
        <end position="410"/>
    </location>
</feature>
<dbReference type="Pfam" id="PF18962">
    <property type="entry name" value="Por_Secre_tail"/>
    <property type="match status" value="1"/>
</dbReference>
<gene>
    <name evidence="3" type="ORF">SAMN05444008_11784</name>
</gene>
<dbReference type="AlphaFoldDB" id="A0A1M5GW58"/>
<evidence type="ECO:0000259" key="2">
    <source>
        <dbReference type="Pfam" id="PF18962"/>
    </source>
</evidence>
<feature type="domain" description="Secretion system C-terminal sorting" evidence="2">
    <location>
        <begin position="331"/>
        <end position="408"/>
    </location>
</feature>
<dbReference type="PROSITE" id="PS51257">
    <property type="entry name" value="PROKAR_LIPOPROTEIN"/>
    <property type="match status" value="1"/>
</dbReference>
<evidence type="ECO:0000256" key="1">
    <source>
        <dbReference type="SAM" id="SignalP"/>
    </source>
</evidence>
<dbReference type="STRING" id="1302690.BUE76_02365"/>